<dbReference type="RefSeq" id="WP_262841279.1">
    <property type="nucleotide sequence ID" value="NZ_JANZYP010000004.1"/>
</dbReference>
<dbReference type="InterPro" id="IPR011990">
    <property type="entry name" value="TPR-like_helical_dom_sf"/>
</dbReference>
<keyword evidence="2" id="KW-0805">Transcription regulation</keyword>
<dbReference type="Pfam" id="PF03704">
    <property type="entry name" value="BTAD"/>
    <property type="match status" value="1"/>
</dbReference>
<evidence type="ECO:0000256" key="1">
    <source>
        <dbReference type="ARBA" id="ARBA00005820"/>
    </source>
</evidence>
<keyword evidence="8" id="KW-1185">Reference proteome</keyword>
<dbReference type="Pfam" id="PF00486">
    <property type="entry name" value="Trans_reg_C"/>
    <property type="match status" value="1"/>
</dbReference>
<dbReference type="SUPFAM" id="SSF46894">
    <property type="entry name" value="C-terminal effector domain of the bipartite response regulators"/>
    <property type="match status" value="1"/>
</dbReference>
<evidence type="ECO:0000259" key="5">
    <source>
        <dbReference type="SMART" id="SM00862"/>
    </source>
</evidence>
<evidence type="ECO:0000313" key="8">
    <source>
        <dbReference type="Proteomes" id="UP001595891"/>
    </source>
</evidence>
<dbReference type="Gene3D" id="1.25.40.10">
    <property type="entry name" value="Tetratricopeptide repeat domain"/>
    <property type="match status" value="1"/>
</dbReference>
<comment type="similarity">
    <text evidence="1">Belongs to the AfsR/DnrI/RedD regulatory family.</text>
</comment>
<keyword evidence="3" id="KW-0238">DNA-binding</keyword>
<proteinExistence type="inferred from homology"/>
<dbReference type="Gene3D" id="1.10.10.10">
    <property type="entry name" value="Winged helix-like DNA-binding domain superfamily/Winged helix DNA-binding domain"/>
    <property type="match status" value="1"/>
</dbReference>
<dbReference type="SMART" id="SM01043">
    <property type="entry name" value="BTAD"/>
    <property type="match status" value="1"/>
</dbReference>
<reference evidence="8" key="1">
    <citation type="journal article" date="2019" name="Int. J. Syst. Evol. Microbiol.">
        <title>The Global Catalogue of Microorganisms (GCM) 10K type strain sequencing project: providing services to taxonomists for standard genome sequencing and annotation.</title>
        <authorList>
            <consortium name="The Broad Institute Genomics Platform"/>
            <consortium name="The Broad Institute Genome Sequencing Center for Infectious Disease"/>
            <person name="Wu L."/>
            <person name="Ma J."/>
        </authorList>
    </citation>
    <scope>NUCLEOTIDE SEQUENCE [LARGE SCALE GENOMIC DNA]</scope>
    <source>
        <strain evidence="8">CCUG 49560</strain>
    </source>
</reference>
<accession>A0ABV9EA86</accession>
<dbReference type="InterPro" id="IPR016032">
    <property type="entry name" value="Sig_transdc_resp-reg_C-effctor"/>
</dbReference>
<evidence type="ECO:0000256" key="2">
    <source>
        <dbReference type="ARBA" id="ARBA00023015"/>
    </source>
</evidence>
<dbReference type="InterPro" id="IPR005158">
    <property type="entry name" value="BTAD"/>
</dbReference>
<evidence type="ECO:0000313" key="7">
    <source>
        <dbReference type="EMBL" id="MFC4585733.1"/>
    </source>
</evidence>
<evidence type="ECO:0000259" key="6">
    <source>
        <dbReference type="SMART" id="SM01043"/>
    </source>
</evidence>
<feature type="domain" description="OmpR/PhoB-type" evidence="5">
    <location>
        <begin position="24"/>
        <end position="94"/>
    </location>
</feature>
<dbReference type="PANTHER" id="PTHR35807:SF1">
    <property type="entry name" value="TRANSCRIPTIONAL REGULATOR REDD"/>
    <property type="match status" value="1"/>
</dbReference>
<dbReference type="InterPro" id="IPR051677">
    <property type="entry name" value="AfsR-DnrI-RedD_regulator"/>
</dbReference>
<sequence>MSTRLRLNLVGTFTVSQDGRTWPATKVGSRKARRILALLAVERGRLVSLHRVVEALWDQAPPRRSAENVATLVSRLRTTLDPEVIAGGRTGYRLGPAVGVDVYQAGDLVTRAERMLSGHQPVSAASAARRAVDLLTTAEVLEDEPDALWAEPARRLQGDLLRRARHAAAEAALRTGDLTSAQAAGEAALRTDPLDEIACRLVMRAHTKAGDTARALAVYQRLREALAEELGVDPARATRDLHMEILLIP</sequence>
<comment type="caution">
    <text evidence="7">The sequence shown here is derived from an EMBL/GenBank/DDBJ whole genome shotgun (WGS) entry which is preliminary data.</text>
</comment>
<organism evidence="7 8">
    <name type="scientific">Sphaerisporangium corydalis</name>
    <dbReference type="NCBI Taxonomy" id="1441875"/>
    <lineage>
        <taxon>Bacteria</taxon>
        <taxon>Bacillati</taxon>
        <taxon>Actinomycetota</taxon>
        <taxon>Actinomycetes</taxon>
        <taxon>Streptosporangiales</taxon>
        <taxon>Streptosporangiaceae</taxon>
        <taxon>Sphaerisporangium</taxon>
    </lineage>
</organism>
<protein>
    <submittedName>
        <fullName evidence="7">BTAD domain-containing putative transcriptional regulator</fullName>
    </submittedName>
</protein>
<dbReference type="InterPro" id="IPR001867">
    <property type="entry name" value="OmpR/PhoB-type_DNA-bd"/>
</dbReference>
<dbReference type="InterPro" id="IPR036388">
    <property type="entry name" value="WH-like_DNA-bd_sf"/>
</dbReference>
<evidence type="ECO:0000256" key="4">
    <source>
        <dbReference type="ARBA" id="ARBA00023163"/>
    </source>
</evidence>
<evidence type="ECO:0000256" key="3">
    <source>
        <dbReference type="ARBA" id="ARBA00023125"/>
    </source>
</evidence>
<dbReference type="SMART" id="SM00862">
    <property type="entry name" value="Trans_reg_C"/>
    <property type="match status" value="1"/>
</dbReference>
<dbReference type="PANTHER" id="PTHR35807">
    <property type="entry name" value="TRANSCRIPTIONAL REGULATOR REDD-RELATED"/>
    <property type="match status" value="1"/>
</dbReference>
<dbReference type="SUPFAM" id="SSF48452">
    <property type="entry name" value="TPR-like"/>
    <property type="match status" value="1"/>
</dbReference>
<dbReference type="Proteomes" id="UP001595891">
    <property type="component" value="Unassembled WGS sequence"/>
</dbReference>
<feature type="domain" description="Bacterial transcriptional activator" evidence="6">
    <location>
        <begin position="100"/>
        <end position="246"/>
    </location>
</feature>
<name>A0ABV9EA86_9ACTN</name>
<dbReference type="EMBL" id="JBHSFN010000003">
    <property type="protein sequence ID" value="MFC4585733.1"/>
    <property type="molecule type" value="Genomic_DNA"/>
</dbReference>
<keyword evidence="4" id="KW-0804">Transcription</keyword>
<gene>
    <name evidence="7" type="ORF">ACFO8L_06610</name>
</gene>